<feature type="transmembrane region" description="Helical" evidence="1">
    <location>
        <begin position="64"/>
        <end position="84"/>
    </location>
</feature>
<accession>A0ABN1VWP9</accession>
<feature type="transmembrane region" description="Helical" evidence="1">
    <location>
        <begin position="36"/>
        <end position="58"/>
    </location>
</feature>
<evidence type="ECO:0000313" key="3">
    <source>
        <dbReference type="Proteomes" id="UP001500943"/>
    </source>
</evidence>
<dbReference type="EMBL" id="BAAAKW010000061">
    <property type="protein sequence ID" value="GAA1225077.1"/>
    <property type="molecule type" value="Genomic_DNA"/>
</dbReference>
<evidence type="ECO:0000313" key="2">
    <source>
        <dbReference type="EMBL" id="GAA1225077.1"/>
    </source>
</evidence>
<dbReference type="Proteomes" id="UP001500943">
    <property type="component" value="Unassembled WGS sequence"/>
</dbReference>
<sequence>MDSWPSVELLFVTVIGASIAAILRYALPSRGMYGSALLPAVGAAVTATVWVALVWVGFAFDGTWIWFISLLAGGGAALTTALVLPRHREAADARAFKELAHH</sequence>
<gene>
    <name evidence="2" type="ORF">GCM10009655_24860</name>
</gene>
<evidence type="ECO:0000256" key="1">
    <source>
        <dbReference type="SAM" id="Phobius"/>
    </source>
</evidence>
<comment type="caution">
    <text evidence="2">The sequence shown here is derived from an EMBL/GenBank/DDBJ whole genome shotgun (WGS) entry which is preliminary data.</text>
</comment>
<keyword evidence="1" id="KW-1133">Transmembrane helix</keyword>
<keyword evidence="3" id="KW-1185">Reference proteome</keyword>
<evidence type="ECO:0008006" key="4">
    <source>
        <dbReference type="Google" id="ProtNLM"/>
    </source>
</evidence>
<feature type="transmembrane region" description="Helical" evidence="1">
    <location>
        <begin position="6"/>
        <end position="27"/>
    </location>
</feature>
<keyword evidence="1" id="KW-0812">Transmembrane</keyword>
<reference evidence="2 3" key="1">
    <citation type="journal article" date="2019" name="Int. J. Syst. Evol. Microbiol.">
        <title>The Global Catalogue of Microorganisms (GCM) 10K type strain sequencing project: providing services to taxonomists for standard genome sequencing and annotation.</title>
        <authorList>
            <consortium name="The Broad Institute Genomics Platform"/>
            <consortium name="The Broad Institute Genome Sequencing Center for Infectious Disease"/>
            <person name="Wu L."/>
            <person name="Ma J."/>
        </authorList>
    </citation>
    <scope>NUCLEOTIDE SEQUENCE [LARGE SCALE GENOMIC DNA]</scope>
    <source>
        <strain evidence="2 3">JCM 12762</strain>
    </source>
</reference>
<name>A0ABN1VWP9_9MICO</name>
<proteinExistence type="predicted"/>
<protein>
    <recommendedName>
        <fullName evidence="4">Integral membrane protein</fullName>
    </recommendedName>
</protein>
<keyword evidence="1" id="KW-0472">Membrane</keyword>
<organism evidence="2 3">
    <name type="scientific">Rhodoglobus aureus</name>
    <dbReference type="NCBI Taxonomy" id="191497"/>
    <lineage>
        <taxon>Bacteria</taxon>
        <taxon>Bacillati</taxon>
        <taxon>Actinomycetota</taxon>
        <taxon>Actinomycetes</taxon>
        <taxon>Micrococcales</taxon>
        <taxon>Microbacteriaceae</taxon>
        <taxon>Rhodoglobus</taxon>
    </lineage>
</organism>